<dbReference type="EMBL" id="JAUSVF010000001">
    <property type="protein sequence ID" value="MDQ0320063.1"/>
    <property type="molecule type" value="Genomic_DNA"/>
</dbReference>
<dbReference type="Proteomes" id="UP001230207">
    <property type="component" value="Unassembled WGS sequence"/>
</dbReference>
<dbReference type="RefSeq" id="WP_307229461.1">
    <property type="nucleotide sequence ID" value="NZ_JAUSVF010000001.1"/>
</dbReference>
<feature type="region of interest" description="Disordered" evidence="1">
    <location>
        <begin position="1"/>
        <end position="20"/>
    </location>
</feature>
<proteinExistence type="predicted"/>
<evidence type="ECO:0000313" key="2">
    <source>
        <dbReference type="EMBL" id="MDQ0320063.1"/>
    </source>
</evidence>
<keyword evidence="3" id="KW-1185">Reference proteome</keyword>
<gene>
    <name evidence="2" type="ORF">QO002_002201</name>
</gene>
<protein>
    <recommendedName>
        <fullName evidence="4">Transposase</fullName>
    </recommendedName>
</protein>
<evidence type="ECO:0008006" key="4">
    <source>
        <dbReference type="Google" id="ProtNLM"/>
    </source>
</evidence>
<organism evidence="2 3">
    <name type="scientific">Pararhizobium capsulatum DSM 1112</name>
    <dbReference type="NCBI Taxonomy" id="1121113"/>
    <lineage>
        <taxon>Bacteria</taxon>
        <taxon>Pseudomonadati</taxon>
        <taxon>Pseudomonadota</taxon>
        <taxon>Alphaproteobacteria</taxon>
        <taxon>Hyphomicrobiales</taxon>
        <taxon>Rhizobiaceae</taxon>
        <taxon>Rhizobium/Agrobacterium group</taxon>
        <taxon>Pararhizobium</taxon>
    </lineage>
</organism>
<accession>A0ABU0BQ48</accession>
<sequence length="85" mass="9543">MDEAHVEDRKSRPKPQKTTKPAKNIFAFLLEKSLRIGKARSVLFQIETDTAYSRWCSGFCGAGGSLCSRRHKQNARDGRVSGLVF</sequence>
<feature type="compositionally biased region" description="Basic and acidic residues" evidence="1">
    <location>
        <begin position="1"/>
        <end position="10"/>
    </location>
</feature>
<comment type="caution">
    <text evidence="2">The sequence shown here is derived from an EMBL/GenBank/DDBJ whole genome shotgun (WGS) entry which is preliminary data.</text>
</comment>
<evidence type="ECO:0000256" key="1">
    <source>
        <dbReference type="SAM" id="MobiDB-lite"/>
    </source>
</evidence>
<evidence type="ECO:0000313" key="3">
    <source>
        <dbReference type="Proteomes" id="UP001230207"/>
    </source>
</evidence>
<reference evidence="2 3" key="1">
    <citation type="submission" date="2023-07" db="EMBL/GenBank/DDBJ databases">
        <title>Genomic Encyclopedia of Type Strains, Phase IV (KMG-IV): sequencing the most valuable type-strain genomes for metagenomic binning, comparative biology and taxonomic classification.</title>
        <authorList>
            <person name="Goeker M."/>
        </authorList>
    </citation>
    <scope>NUCLEOTIDE SEQUENCE [LARGE SCALE GENOMIC DNA]</scope>
    <source>
        <strain evidence="2 3">DSM 1112</strain>
    </source>
</reference>
<name>A0ABU0BQ48_9HYPH</name>